<reference evidence="1 2" key="1">
    <citation type="submission" date="2024-03" db="EMBL/GenBank/DDBJ databases">
        <title>The genome assembly and annotation of the cricket Gryllus longicercus Weissman &amp; Gray.</title>
        <authorList>
            <person name="Szrajer S."/>
            <person name="Gray D."/>
            <person name="Ylla G."/>
        </authorList>
    </citation>
    <scope>NUCLEOTIDE SEQUENCE [LARGE SCALE GENOMIC DNA]</scope>
    <source>
        <strain evidence="1">DAG 2021-001</strain>
        <tissue evidence="1">Whole body minus gut</tissue>
    </source>
</reference>
<dbReference type="Proteomes" id="UP001378592">
    <property type="component" value="Unassembled WGS sequence"/>
</dbReference>
<dbReference type="EMBL" id="JAZDUA010000107">
    <property type="protein sequence ID" value="KAK7867865.1"/>
    <property type="molecule type" value="Genomic_DNA"/>
</dbReference>
<name>A0AAN9VMR1_9ORTH</name>
<gene>
    <name evidence="1" type="ORF">R5R35_008615</name>
</gene>
<accession>A0AAN9VMR1</accession>
<proteinExistence type="predicted"/>
<protein>
    <submittedName>
        <fullName evidence="1">Uncharacterized protein</fullName>
    </submittedName>
</protein>
<sequence length="69" mass="7870">MHLQNKRALELLELETANLLRKPSVDPKEKLAQKRVKAPSAPHIFITVADGTIQQIELNNHFITYPNIL</sequence>
<comment type="caution">
    <text evidence="1">The sequence shown here is derived from an EMBL/GenBank/DDBJ whole genome shotgun (WGS) entry which is preliminary data.</text>
</comment>
<dbReference type="AlphaFoldDB" id="A0AAN9VMR1"/>
<evidence type="ECO:0000313" key="1">
    <source>
        <dbReference type="EMBL" id="KAK7867865.1"/>
    </source>
</evidence>
<evidence type="ECO:0000313" key="2">
    <source>
        <dbReference type="Proteomes" id="UP001378592"/>
    </source>
</evidence>
<keyword evidence="2" id="KW-1185">Reference proteome</keyword>
<organism evidence="1 2">
    <name type="scientific">Gryllus longicercus</name>
    <dbReference type="NCBI Taxonomy" id="2509291"/>
    <lineage>
        <taxon>Eukaryota</taxon>
        <taxon>Metazoa</taxon>
        <taxon>Ecdysozoa</taxon>
        <taxon>Arthropoda</taxon>
        <taxon>Hexapoda</taxon>
        <taxon>Insecta</taxon>
        <taxon>Pterygota</taxon>
        <taxon>Neoptera</taxon>
        <taxon>Polyneoptera</taxon>
        <taxon>Orthoptera</taxon>
        <taxon>Ensifera</taxon>
        <taxon>Gryllidea</taxon>
        <taxon>Grylloidea</taxon>
        <taxon>Gryllidae</taxon>
        <taxon>Gryllinae</taxon>
        <taxon>Gryllus</taxon>
    </lineage>
</organism>